<evidence type="ECO:0000313" key="2">
    <source>
        <dbReference type="Proteomes" id="UP001604335"/>
    </source>
</evidence>
<evidence type="ECO:0000313" key="1">
    <source>
        <dbReference type="EMBL" id="MFG3818703.1"/>
    </source>
</evidence>
<reference evidence="2" key="1">
    <citation type="journal article" date="2024" name="Algal Res.">
        <title>Biochemical, toxicological and genomic investigation of a high-biomass producing Limnothrix strain isolated from Italian shallow drinking water reservoir.</title>
        <authorList>
            <person name="Simonazzi M."/>
            <person name="Shishido T.K."/>
            <person name="Delbaje E."/>
            <person name="Wahlsten M."/>
            <person name="Fewer D.P."/>
            <person name="Sivonen K."/>
            <person name="Pezzolesi L."/>
            <person name="Pistocchi R."/>
        </authorList>
    </citation>
    <scope>NUCLEOTIDE SEQUENCE [LARGE SCALE GENOMIC DNA]</scope>
    <source>
        <strain evidence="2">LRLZ20PSL1</strain>
    </source>
</reference>
<gene>
    <name evidence="1" type="ORF">VPK24_13730</name>
</gene>
<proteinExistence type="predicted"/>
<comment type="caution">
    <text evidence="1">The sequence shown here is derived from an EMBL/GenBank/DDBJ whole genome shotgun (WGS) entry which is preliminary data.</text>
</comment>
<dbReference type="RefSeq" id="WP_393014183.1">
    <property type="nucleotide sequence ID" value="NZ_JAZAQF010000078.1"/>
</dbReference>
<protein>
    <recommendedName>
        <fullName evidence="3">ABM domain-containing protein</fullName>
    </recommendedName>
</protein>
<evidence type="ECO:0008006" key="3">
    <source>
        <dbReference type="Google" id="ProtNLM"/>
    </source>
</evidence>
<dbReference type="EMBL" id="JAZAQF010000078">
    <property type="protein sequence ID" value="MFG3818703.1"/>
    <property type="molecule type" value="Genomic_DNA"/>
</dbReference>
<organism evidence="1 2">
    <name type="scientific">Limnothrix redekei LRLZ20PSL1</name>
    <dbReference type="NCBI Taxonomy" id="3112953"/>
    <lineage>
        <taxon>Bacteria</taxon>
        <taxon>Bacillati</taxon>
        <taxon>Cyanobacteriota</taxon>
        <taxon>Cyanophyceae</taxon>
        <taxon>Pseudanabaenales</taxon>
        <taxon>Pseudanabaenaceae</taxon>
        <taxon>Limnothrix</taxon>
    </lineage>
</organism>
<name>A0ABW7CF79_9CYAN</name>
<accession>A0ABW7CF79</accession>
<keyword evidence="2" id="KW-1185">Reference proteome</keyword>
<dbReference type="Proteomes" id="UP001604335">
    <property type="component" value="Unassembled WGS sequence"/>
</dbReference>
<sequence length="88" mass="10190">MSVDWKVNSAEPAAQAMGGEVLDLSNEFRDDYHVLVYRCPDGRVIVFEDWWFRVSEFANEETFQKALAGGNEDYPFDLELANKQIRLE</sequence>